<comment type="caution">
    <text evidence="2">The sequence shown here is derived from an EMBL/GenBank/DDBJ whole genome shotgun (WGS) entry which is preliminary data.</text>
</comment>
<keyword evidence="1" id="KW-1133">Transmembrane helix</keyword>
<proteinExistence type="predicted"/>
<feature type="transmembrane region" description="Helical" evidence="1">
    <location>
        <begin position="274"/>
        <end position="290"/>
    </location>
</feature>
<keyword evidence="3" id="KW-1185">Reference proteome</keyword>
<evidence type="ECO:0008006" key="4">
    <source>
        <dbReference type="Google" id="ProtNLM"/>
    </source>
</evidence>
<dbReference type="InterPro" id="IPR011962">
    <property type="entry name" value="dCTP_deaminase"/>
</dbReference>
<dbReference type="Pfam" id="PF22769">
    <property type="entry name" value="DCD"/>
    <property type="match status" value="1"/>
</dbReference>
<dbReference type="EMBL" id="JAEQNB010000001">
    <property type="protein sequence ID" value="MBL0385191.1"/>
    <property type="molecule type" value="Genomic_DNA"/>
</dbReference>
<accession>A0ABS1J4J3</accession>
<dbReference type="RefSeq" id="WP_201630353.1">
    <property type="nucleotide sequence ID" value="NZ_JAEQNB010000001.1"/>
</dbReference>
<protein>
    <recommendedName>
        <fullName evidence="4">Deoxycytidine triphosphate deaminase</fullName>
    </recommendedName>
</protein>
<evidence type="ECO:0000313" key="2">
    <source>
        <dbReference type="EMBL" id="MBL0385191.1"/>
    </source>
</evidence>
<dbReference type="SUPFAM" id="SSF51283">
    <property type="entry name" value="dUTPase-like"/>
    <property type="match status" value="1"/>
</dbReference>
<organism evidence="2 3">
    <name type="scientific">Tumebacillus amylolyticus</name>
    <dbReference type="NCBI Taxonomy" id="2801339"/>
    <lineage>
        <taxon>Bacteria</taxon>
        <taxon>Bacillati</taxon>
        <taxon>Bacillota</taxon>
        <taxon>Bacilli</taxon>
        <taxon>Bacillales</taxon>
        <taxon>Alicyclobacillaceae</taxon>
        <taxon>Tumebacillus</taxon>
    </lineage>
</organism>
<dbReference type="Gene3D" id="2.70.40.10">
    <property type="match status" value="1"/>
</dbReference>
<name>A0ABS1J4J3_9BACL</name>
<keyword evidence="1" id="KW-0812">Transmembrane</keyword>
<sequence length="292" mass="32173">MSAEEVQPVMGVLTETEIREGLTSGEVVIWPFEEGKLTPAGYDLTPSEFVYSLNSRLLVPVVHEGREKFCWVEAQDTVLVLTREAVRIPRYIAGTLMSKASVTAVGFGHFSMALDAEWQGPLLLALTNPTGRRLKLPFVTVGEGGEIREHTIAALRFDLIRSFMGMPGVERESRLRIPGVGEKGVLEECLQGIAEIDFSSGQVESGRFDAEGFKRNYEEALKRIRFFTERGHKVSGEVLGRRRWIGIGREVGFGGCLVGVVCYMGYQAVAFGDFTFLAFGGLLLGVLAFGKR</sequence>
<evidence type="ECO:0000313" key="3">
    <source>
        <dbReference type="Proteomes" id="UP000602284"/>
    </source>
</evidence>
<reference evidence="2 3" key="1">
    <citation type="submission" date="2021-01" db="EMBL/GenBank/DDBJ databases">
        <title>Tumebacillus sp. strain ITR2 16S ribosomal RNA gene Genome sequencing and assembly.</title>
        <authorList>
            <person name="Kang M."/>
        </authorList>
    </citation>
    <scope>NUCLEOTIDE SEQUENCE [LARGE SCALE GENOMIC DNA]</scope>
    <source>
        <strain evidence="2 3">ITR2</strain>
    </source>
</reference>
<keyword evidence="1" id="KW-0472">Membrane</keyword>
<gene>
    <name evidence="2" type="ORF">JJB07_00915</name>
</gene>
<dbReference type="InterPro" id="IPR036157">
    <property type="entry name" value="dUTPase-like_sf"/>
</dbReference>
<dbReference type="Proteomes" id="UP000602284">
    <property type="component" value="Unassembled WGS sequence"/>
</dbReference>
<evidence type="ECO:0000256" key="1">
    <source>
        <dbReference type="SAM" id="Phobius"/>
    </source>
</evidence>